<accession>C4FGC0</accession>
<dbReference type="AlphaFoldDB" id="C4FGC0"/>
<protein>
    <submittedName>
        <fullName evidence="1">Uncharacterized protein</fullName>
    </submittedName>
</protein>
<organism evidence="1 2">
    <name type="scientific">Bifidobacterium angulatum DSM 20098 = JCM 7096</name>
    <dbReference type="NCBI Taxonomy" id="518635"/>
    <lineage>
        <taxon>Bacteria</taxon>
        <taxon>Bacillati</taxon>
        <taxon>Actinomycetota</taxon>
        <taxon>Actinomycetes</taxon>
        <taxon>Bifidobacteriales</taxon>
        <taxon>Bifidobacteriaceae</taxon>
        <taxon>Bifidobacterium</taxon>
    </lineage>
</organism>
<reference evidence="1" key="1">
    <citation type="submission" date="2009-04" db="EMBL/GenBank/DDBJ databases">
        <authorList>
            <person name="Weinstock G."/>
            <person name="Sodergren E."/>
            <person name="Clifton S."/>
            <person name="Fulton L."/>
            <person name="Fulton B."/>
            <person name="Courtney L."/>
            <person name="Fronick C."/>
            <person name="Harrison M."/>
            <person name="Strong C."/>
            <person name="Farmer C."/>
            <person name="Delahaunty K."/>
            <person name="Markovic C."/>
            <person name="Hall O."/>
            <person name="Minx P."/>
            <person name="Tomlinson C."/>
            <person name="Mitreva M."/>
            <person name="Nelson J."/>
            <person name="Hou S."/>
            <person name="Wollam A."/>
            <person name="Pepin K.H."/>
            <person name="Johnson M."/>
            <person name="Bhonagiri V."/>
            <person name="Nash W.E."/>
            <person name="Warren W."/>
            <person name="Chinwalla A."/>
            <person name="Mardis E.R."/>
            <person name="Wilson R.K."/>
        </authorList>
    </citation>
    <scope>NUCLEOTIDE SEQUENCE [LARGE SCALE GENOMIC DNA]</scope>
    <source>
        <strain evidence="1">DSM 20098</strain>
    </source>
</reference>
<name>C4FGC0_9BIFI</name>
<dbReference type="HOGENOM" id="CLU_3077212_0_0_11"/>
<evidence type="ECO:0000313" key="2">
    <source>
        <dbReference type="Proteomes" id="UP000006408"/>
    </source>
</evidence>
<sequence length="52" mass="6005">MIRAYRDIPYTASRGIIAASAIAPCVCRRDRPDHMKMWTFTAFIARRQPQPP</sequence>
<gene>
    <name evidence="1" type="ORF">BIFANG_03388</name>
</gene>
<dbReference type="EMBL" id="ABYS02000009">
    <property type="protein sequence ID" value="EEP20815.1"/>
    <property type="molecule type" value="Genomic_DNA"/>
</dbReference>
<proteinExistence type="predicted"/>
<comment type="caution">
    <text evidence="1">The sequence shown here is derived from an EMBL/GenBank/DDBJ whole genome shotgun (WGS) entry which is preliminary data.</text>
</comment>
<dbReference type="Proteomes" id="UP000006408">
    <property type="component" value="Unassembled WGS sequence"/>
</dbReference>
<keyword evidence="2" id="KW-1185">Reference proteome</keyword>
<evidence type="ECO:0000313" key="1">
    <source>
        <dbReference type="EMBL" id="EEP20815.1"/>
    </source>
</evidence>